<reference evidence="3" key="2">
    <citation type="journal article" date="2023" name="IMA Fungus">
        <title>Comparative genomic study of the Penicillium genus elucidates a diverse pangenome and 15 lateral gene transfer events.</title>
        <authorList>
            <person name="Petersen C."/>
            <person name="Sorensen T."/>
            <person name="Nielsen M.R."/>
            <person name="Sondergaard T.E."/>
            <person name="Sorensen J.L."/>
            <person name="Fitzpatrick D.A."/>
            <person name="Frisvad J.C."/>
            <person name="Nielsen K.L."/>
        </authorList>
    </citation>
    <scope>NUCLEOTIDE SEQUENCE</scope>
    <source>
        <strain evidence="3">IBT 19713</strain>
    </source>
</reference>
<proteinExistence type="predicted"/>
<dbReference type="PANTHER" id="PTHR37539:SF1">
    <property type="entry name" value="ER-BOUND OXYGENASE MPAB_MPAB'_RUBBER OXYGENASE CATALYTIC DOMAIN-CONTAINING PROTEIN"/>
    <property type="match status" value="1"/>
</dbReference>
<dbReference type="PANTHER" id="PTHR37539">
    <property type="entry name" value="SECRETED PROTEIN-RELATED"/>
    <property type="match status" value="1"/>
</dbReference>
<comment type="caution">
    <text evidence="3">The sequence shown here is derived from an EMBL/GenBank/DDBJ whole genome shotgun (WGS) entry which is preliminary data.</text>
</comment>
<dbReference type="GeneID" id="83199369"/>
<evidence type="ECO:0000313" key="4">
    <source>
        <dbReference type="Proteomes" id="UP001150941"/>
    </source>
</evidence>
<keyword evidence="1" id="KW-0812">Transmembrane</keyword>
<dbReference type="OrthoDB" id="6361347at2759"/>
<dbReference type="RefSeq" id="XP_058335207.1">
    <property type="nucleotide sequence ID" value="XM_058472066.1"/>
</dbReference>
<keyword evidence="1" id="KW-0472">Membrane</keyword>
<evidence type="ECO:0000313" key="3">
    <source>
        <dbReference type="EMBL" id="KAJ5247786.1"/>
    </source>
</evidence>
<dbReference type="Pfam" id="PF09995">
    <property type="entry name" value="MPAB_Lcp_cat"/>
    <property type="match status" value="1"/>
</dbReference>
<dbReference type="Proteomes" id="UP001150941">
    <property type="component" value="Unassembled WGS sequence"/>
</dbReference>
<keyword evidence="4" id="KW-1185">Reference proteome</keyword>
<dbReference type="AlphaFoldDB" id="A0A9W9PJ43"/>
<dbReference type="InterPro" id="IPR037473">
    <property type="entry name" value="Lcp-like"/>
</dbReference>
<dbReference type="GO" id="GO:0016491">
    <property type="term" value="F:oxidoreductase activity"/>
    <property type="evidence" value="ECO:0007669"/>
    <property type="project" value="InterPro"/>
</dbReference>
<accession>A0A9W9PJ43</accession>
<protein>
    <recommendedName>
        <fullName evidence="2">ER-bound oxygenase mpaB/mpaB'/Rubber oxygenase catalytic domain-containing protein</fullName>
    </recommendedName>
</protein>
<organism evidence="3 4">
    <name type="scientific">Penicillium chermesinum</name>
    <dbReference type="NCBI Taxonomy" id="63820"/>
    <lineage>
        <taxon>Eukaryota</taxon>
        <taxon>Fungi</taxon>
        <taxon>Dikarya</taxon>
        <taxon>Ascomycota</taxon>
        <taxon>Pezizomycotina</taxon>
        <taxon>Eurotiomycetes</taxon>
        <taxon>Eurotiomycetidae</taxon>
        <taxon>Eurotiales</taxon>
        <taxon>Aspergillaceae</taxon>
        <taxon>Penicillium</taxon>
    </lineage>
</organism>
<feature type="domain" description="ER-bound oxygenase mpaB/mpaB'/Rubber oxygenase catalytic" evidence="2">
    <location>
        <begin position="126"/>
        <end position="342"/>
    </location>
</feature>
<keyword evidence="1" id="KW-1133">Transmembrane helix</keyword>
<name>A0A9W9PJ43_9EURO</name>
<evidence type="ECO:0000256" key="1">
    <source>
        <dbReference type="SAM" id="Phobius"/>
    </source>
</evidence>
<feature type="transmembrane region" description="Helical" evidence="1">
    <location>
        <begin position="453"/>
        <end position="478"/>
    </location>
</feature>
<dbReference type="InterPro" id="IPR018713">
    <property type="entry name" value="MPAB/Lcp_cat_dom"/>
</dbReference>
<reference evidence="3" key="1">
    <citation type="submission" date="2022-11" db="EMBL/GenBank/DDBJ databases">
        <authorList>
            <person name="Petersen C."/>
        </authorList>
    </citation>
    <scope>NUCLEOTIDE SEQUENCE</scope>
    <source>
        <strain evidence="3">IBT 19713</strain>
    </source>
</reference>
<sequence>MSESKIDPSPGTHIEKWGYSFTWTEQHLTHIQTDPLQQEFDVLADQALEKLQALKALTASQSETGRPPESDLYEILKANHQQDDVLHRFWDQVHVVPDWVDWQQLERAQAHFPRYALPHMIGFALQAFLAEASASSRVVEVLVRTGGFSTSQLLRRLLNTFQWLAQITSDLPSIQPGGDAHVATVRVRLLHASVRARIRILAAKDPQYFDLQNWGLPCNDLDQIHTISTFSSNQLWLHLPRLGITPTDQEIVDYVALFRYIGYILGVPPSYFERPKDAKLLMESLCVTDLQVTETSRTVAYNFIQCVANLPWPFHISGGFLEAGSRWINGDDLSDQLNLGHPSYLQYMAFVGQYILSVELAWAQRLVPAFDEFMVSVSLFRSAREREKVTHLAQFIRKLLREGLIERKQKTRFGFKWIPQIGKMTVKEASKGNPKSTIAKYWATVTEMGPIEVFFLSVVFTHAVSLLLFSWLAVGLFAKLCDGQNCHNVTALIVDLYFRVRMKVGKTITEPHEFK</sequence>
<gene>
    <name evidence="3" type="ORF">N7468_002769</name>
</gene>
<evidence type="ECO:0000259" key="2">
    <source>
        <dbReference type="Pfam" id="PF09995"/>
    </source>
</evidence>
<dbReference type="EMBL" id="JAPQKS010000002">
    <property type="protein sequence ID" value="KAJ5247786.1"/>
    <property type="molecule type" value="Genomic_DNA"/>
</dbReference>